<dbReference type="OrthoDB" id="149796at2"/>
<evidence type="ECO:0000256" key="10">
    <source>
        <dbReference type="SAM" id="MobiDB-lite"/>
    </source>
</evidence>
<protein>
    <recommendedName>
        <fullName evidence="3">histidine kinase</fullName>
        <ecNumber evidence="3">2.7.13.3</ecNumber>
    </recommendedName>
</protein>
<feature type="compositionally biased region" description="Polar residues" evidence="10">
    <location>
        <begin position="646"/>
        <end position="658"/>
    </location>
</feature>
<sequence length="665" mass="71949">MFPSLPRLTSLFNAAAVRELSTSAAQPKARMLRTNRGSLRSKLVLALAAMFLAILTVNEIVGHVVISPEFMVLERSSAIRDAHRVRAAIEGELEHFKDLNQHWATSLASANSADWNNTNLLWACIVDSDGTTLWLHGQEFDSDPTIAKLLQLVATSTSNKQSNDNSNDPSGILRTENSCLAFFSASPIPIANPDSLSTSPASRQLMVGRKFTANFLARIREQTQVNFSIQPPKQPNSSDSMVLWETADALMVEFPLPCVPIADISTAASSTSDASEAAPQPSSANIFIRLPHQIVSRADHTFSLARNLFILGSVSAILSLLLILQFLVVSPLNCVRDHFNSVGVDGATPSPLALDCDDEIGDLSRAFDAMIKRLNETQQQLSDASQASGRSEVAATVIHNVGNVLTNVNSLIDTATNRVGTLRVEPLQMLACQLQEPDGSPELMQATPKYLEGLAIKWKSDKDSLAEILATLNDNVKHIHDVIRDQQKYADHKIEYRTVDIASVLSDAIACCEARLNENLVRVAIIGDPNMTAIGDASLLLQTIINIISNATQAMTHSQPDSRTLTIKLTQNSDDLHIAISDSGCGMTPETLARVFDAHFTLREGGTGLGLHFCANTIKQLGGSIHATSDGMNQGSKFVIQLARPKTNSPHPSDTAATTHHRVPS</sequence>
<reference evidence="14 15" key="1">
    <citation type="submission" date="2019-02" db="EMBL/GenBank/DDBJ databases">
        <title>Deep-cultivation of Planctomycetes and their phenomic and genomic characterization uncovers novel biology.</title>
        <authorList>
            <person name="Wiegand S."/>
            <person name="Jogler M."/>
            <person name="Boedeker C."/>
            <person name="Pinto D."/>
            <person name="Vollmers J."/>
            <person name="Rivas-Marin E."/>
            <person name="Kohn T."/>
            <person name="Peeters S.H."/>
            <person name="Heuer A."/>
            <person name="Rast P."/>
            <person name="Oberbeckmann S."/>
            <person name="Bunk B."/>
            <person name="Jeske O."/>
            <person name="Meyerdierks A."/>
            <person name="Storesund J.E."/>
            <person name="Kallscheuer N."/>
            <person name="Luecker S."/>
            <person name="Lage O.M."/>
            <person name="Pohl T."/>
            <person name="Merkel B.J."/>
            <person name="Hornburger P."/>
            <person name="Mueller R.-W."/>
            <person name="Bruemmer F."/>
            <person name="Labrenz M."/>
            <person name="Spormann A.M."/>
            <person name="Op Den Camp H."/>
            <person name="Overmann J."/>
            <person name="Amann R."/>
            <person name="Jetten M.S.M."/>
            <person name="Mascher T."/>
            <person name="Medema M.H."/>
            <person name="Devos D.P."/>
            <person name="Kaster A.-K."/>
            <person name="Ovreas L."/>
            <person name="Rohde M."/>
            <person name="Galperin M.Y."/>
            <person name="Jogler C."/>
        </authorList>
    </citation>
    <scope>NUCLEOTIDE SEQUENCE [LARGE SCALE GENOMIC DNA]</scope>
    <source>
        <strain evidence="14 15">Poly59</strain>
    </source>
</reference>
<keyword evidence="11" id="KW-0812">Transmembrane</keyword>
<dbReference type="Pfam" id="PF02518">
    <property type="entry name" value="HATPase_c"/>
    <property type="match status" value="1"/>
</dbReference>
<dbReference type="EC" id="2.7.13.3" evidence="3"/>
<dbReference type="Gene3D" id="3.30.565.10">
    <property type="entry name" value="Histidine kinase-like ATPase, C-terminal domain"/>
    <property type="match status" value="1"/>
</dbReference>
<dbReference type="InterPro" id="IPR004358">
    <property type="entry name" value="Sig_transdc_His_kin-like_C"/>
</dbReference>
<keyword evidence="15" id="KW-1185">Reference proteome</keyword>
<proteinExistence type="predicted"/>
<dbReference type="InterPro" id="IPR003594">
    <property type="entry name" value="HATPase_dom"/>
</dbReference>
<evidence type="ECO:0000256" key="3">
    <source>
        <dbReference type="ARBA" id="ARBA00012438"/>
    </source>
</evidence>
<dbReference type="InterPro" id="IPR036890">
    <property type="entry name" value="HATPase_C_sf"/>
</dbReference>
<feature type="transmembrane region" description="Helical" evidence="11">
    <location>
        <begin position="43"/>
        <end position="66"/>
    </location>
</feature>
<comment type="subcellular location">
    <subcellularLocation>
        <location evidence="2">Membrane</location>
    </subcellularLocation>
</comment>
<evidence type="ECO:0000256" key="7">
    <source>
        <dbReference type="ARBA" id="ARBA00022777"/>
    </source>
</evidence>
<accession>A0A5C6FC88</accession>
<evidence type="ECO:0000256" key="2">
    <source>
        <dbReference type="ARBA" id="ARBA00004370"/>
    </source>
</evidence>
<evidence type="ECO:0000313" key="14">
    <source>
        <dbReference type="EMBL" id="TWU58230.1"/>
    </source>
</evidence>
<feature type="domain" description="HAMP" evidence="13">
    <location>
        <begin position="326"/>
        <end position="379"/>
    </location>
</feature>
<feature type="domain" description="Histidine kinase" evidence="12">
    <location>
        <begin position="429"/>
        <end position="646"/>
    </location>
</feature>
<dbReference type="EMBL" id="SJPX01000001">
    <property type="protein sequence ID" value="TWU58230.1"/>
    <property type="molecule type" value="Genomic_DNA"/>
</dbReference>
<dbReference type="Pfam" id="PF05228">
    <property type="entry name" value="CHASE4"/>
    <property type="match status" value="1"/>
</dbReference>
<feature type="region of interest" description="Disordered" evidence="10">
    <location>
        <begin position="645"/>
        <end position="665"/>
    </location>
</feature>
<dbReference type="PROSITE" id="PS50109">
    <property type="entry name" value="HIS_KIN"/>
    <property type="match status" value="1"/>
</dbReference>
<dbReference type="PANTHER" id="PTHR43065:SF10">
    <property type="entry name" value="PEROXIDE STRESS-ACTIVATED HISTIDINE KINASE MAK3"/>
    <property type="match status" value="1"/>
</dbReference>
<evidence type="ECO:0000256" key="1">
    <source>
        <dbReference type="ARBA" id="ARBA00000085"/>
    </source>
</evidence>
<dbReference type="SUPFAM" id="SSF55874">
    <property type="entry name" value="ATPase domain of HSP90 chaperone/DNA topoisomerase II/histidine kinase"/>
    <property type="match status" value="1"/>
</dbReference>
<organism evidence="14 15">
    <name type="scientific">Rubripirellula reticaptiva</name>
    <dbReference type="NCBI Taxonomy" id="2528013"/>
    <lineage>
        <taxon>Bacteria</taxon>
        <taxon>Pseudomonadati</taxon>
        <taxon>Planctomycetota</taxon>
        <taxon>Planctomycetia</taxon>
        <taxon>Pirellulales</taxon>
        <taxon>Pirellulaceae</taxon>
        <taxon>Rubripirellula</taxon>
    </lineage>
</organism>
<dbReference type="SMART" id="SM00387">
    <property type="entry name" value="HATPase_c"/>
    <property type="match status" value="1"/>
</dbReference>
<keyword evidence="7 14" id="KW-0418">Kinase</keyword>
<comment type="caution">
    <text evidence="14">The sequence shown here is derived from an EMBL/GenBank/DDBJ whole genome shotgun (WGS) entry which is preliminary data.</text>
</comment>
<keyword evidence="6" id="KW-0547">Nucleotide-binding</keyword>
<dbReference type="PROSITE" id="PS50885">
    <property type="entry name" value="HAMP"/>
    <property type="match status" value="1"/>
</dbReference>
<evidence type="ECO:0000313" key="15">
    <source>
        <dbReference type="Proteomes" id="UP000317977"/>
    </source>
</evidence>
<dbReference type="SMART" id="SM00304">
    <property type="entry name" value="HAMP"/>
    <property type="match status" value="1"/>
</dbReference>
<dbReference type="InterPro" id="IPR003660">
    <property type="entry name" value="HAMP_dom"/>
</dbReference>
<dbReference type="PANTHER" id="PTHR43065">
    <property type="entry name" value="SENSOR HISTIDINE KINASE"/>
    <property type="match status" value="1"/>
</dbReference>
<keyword evidence="8" id="KW-0067">ATP-binding</keyword>
<evidence type="ECO:0000256" key="9">
    <source>
        <dbReference type="ARBA" id="ARBA00023012"/>
    </source>
</evidence>
<keyword evidence="5 14" id="KW-0808">Transferase</keyword>
<dbReference type="InterPro" id="IPR005467">
    <property type="entry name" value="His_kinase_dom"/>
</dbReference>
<evidence type="ECO:0000256" key="4">
    <source>
        <dbReference type="ARBA" id="ARBA00022553"/>
    </source>
</evidence>
<keyword evidence="11" id="KW-0472">Membrane</keyword>
<evidence type="ECO:0000256" key="11">
    <source>
        <dbReference type="SAM" id="Phobius"/>
    </source>
</evidence>
<dbReference type="Proteomes" id="UP000317977">
    <property type="component" value="Unassembled WGS sequence"/>
</dbReference>
<dbReference type="GO" id="GO:0016020">
    <property type="term" value="C:membrane"/>
    <property type="evidence" value="ECO:0007669"/>
    <property type="project" value="UniProtKB-SubCell"/>
</dbReference>
<evidence type="ECO:0000259" key="13">
    <source>
        <dbReference type="PROSITE" id="PS50885"/>
    </source>
</evidence>
<gene>
    <name evidence="14" type="primary">tmoS</name>
    <name evidence="14" type="ORF">Poly59_11410</name>
</gene>
<dbReference type="RefSeq" id="WP_146533002.1">
    <property type="nucleotide sequence ID" value="NZ_SJPX01000001.1"/>
</dbReference>
<name>A0A5C6FC88_9BACT</name>
<dbReference type="AlphaFoldDB" id="A0A5C6FC88"/>
<dbReference type="GO" id="GO:0005524">
    <property type="term" value="F:ATP binding"/>
    <property type="evidence" value="ECO:0007669"/>
    <property type="project" value="UniProtKB-KW"/>
</dbReference>
<evidence type="ECO:0000259" key="12">
    <source>
        <dbReference type="PROSITE" id="PS50109"/>
    </source>
</evidence>
<dbReference type="PRINTS" id="PR00344">
    <property type="entry name" value="BCTRLSENSOR"/>
</dbReference>
<dbReference type="GO" id="GO:0004673">
    <property type="term" value="F:protein histidine kinase activity"/>
    <property type="evidence" value="ECO:0007669"/>
    <property type="project" value="UniProtKB-EC"/>
</dbReference>
<evidence type="ECO:0000256" key="8">
    <source>
        <dbReference type="ARBA" id="ARBA00022840"/>
    </source>
</evidence>
<feature type="transmembrane region" description="Helical" evidence="11">
    <location>
        <begin position="308"/>
        <end position="328"/>
    </location>
</feature>
<evidence type="ECO:0000256" key="6">
    <source>
        <dbReference type="ARBA" id="ARBA00022741"/>
    </source>
</evidence>
<dbReference type="GO" id="GO:0000160">
    <property type="term" value="P:phosphorelay signal transduction system"/>
    <property type="evidence" value="ECO:0007669"/>
    <property type="project" value="UniProtKB-KW"/>
</dbReference>
<keyword evidence="11" id="KW-1133">Transmembrane helix</keyword>
<dbReference type="Gene3D" id="6.10.340.10">
    <property type="match status" value="1"/>
</dbReference>
<dbReference type="InterPro" id="IPR007892">
    <property type="entry name" value="CHASE4"/>
</dbReference>
<comment type="catalytic activity">
    <reaction evidence="1">
        <text>ATP + protein L-histidine = ADP + protein N-phospho-L-histidine.</text>
        <dbReference type="EC" id="2.7.13.3"/>
    </reaction>
</comment>
<keyword evidence="4" id="KW-0597">Phosphoprotein</keyword>
<keyword evidence="9" id="KW-0902">Two-component regulatory system</keyword>
<evidence type="ECO:0000256" key="5">
    <source>
        <dbReference type="ARBA" id="ARBA00022679"/>
    </source>
</evidence>